<evidence type="ECO:0000256" key="1">
    <source>
        <dbReference type="SAM" id="Phobius"/>
    </source>
</evidence>
<proteinExistence type="predicted"/>
<protein>
    <submittedName>
        <fullName evidence="2">Uncharacterized protein</fullName>
    </submittedName>
</protein>
<keyword evidence="1" id="KW-0812">Transmembrane</keyword>
<dbReference type="Proteomes" id="UP000625711">
    <property type="component" value="Unassembled WGS sequence"/>
</dbReference>
<feature type="transmembrane region" description="Helical" evidence="1">
    <location>
        <begin position="15"/>
        <end position="34"/>
    </location>
</feature>
<dbReference type="EMBL" id="JAACXV010023803">
    <property type="protein sequence ID" value="KAF7262834.1"/>
    <property type="molecule type" value="Genomic_DNA"/>
</dbReference>
<evidence type="ECO:0000313" key="3">
    <source>
        <dbReference type="Proteomes" id="UP000625711"/>
    </source>
</evidence>
<keyword evidence="1" id="KW-0472">Membrane</keyword>
<evidence type="ECO:0000313" key="2">
    <source>
        <dbReference type="EMBL" id="KAF7262834.1"/>
    </source>
</evidence>
<accession>A0A834HK91</accession>
<sequence>MCRGRFRSYSIDYCGHMAVTCAILIYFWGIHVLYGIEKYIARALCHPDMKRRKFVEQNRAYRDAVGESVGTRDVGVPTLSRSPMFRVYIVSVSYVPDRKCQNFLGAIQLTKTSPGLTSGAWKSVPGHWRLR</sequence>
<keyword evidence="1" id="KW-1133">Transmembrane helix</keyword>
<keyword evidence="3" id="KW-1185">Reference proteome</keyword>
<organism evidence="2 3">
    <name type="scientific">Rhynchophorus ferrugineus</name>
    <name type="common">Red palm weevil</name>
    <name type="synonym">Curculio ferrugineus</name>
    <dbReference type="NCBI Taxonomy" id="354439"/>
    <lineage>
        <taxon>Eukaryota</taxon>
        <taxon>Metazoa</taxon>
        <taxon>Ecdysozoa</taxon>
        <taxon>Arthropoda</taxon>
        <taxon>Hexapoda</taxon>
        <taxon>Insecta</taxon>
        <taxon>Pterygota</taxon>
        <taxon>Neoptera</taxon>
        <taxon>Endopterygota</taxon>
        <taxon>Coleoptera</taxon>
        <taxon>Polyphaga</taxon>
        <taxon>Cucujiformia</taxon>
        <taxon>Curculionidae</taxon>
        <taxon>Dryophthorinae</taxon>
        <taxon>Rhynchophorus</taxon>
    </lineage>
</organism>
<name>A0A834HK91_RHYFE</name>
<comment type="caution">
    <text evidence="2">The sequence shown here is derived from an EMBL/GenBank/DDBJ whole genome shotgun (WGS) entry which is preliminary data.</text>
</comment>
<gene>
    <name evidence="2" type="ORF">GWI33_004002</name>
</gene>
<reference evidence="2" key="1">
    <citation type="submission" date="2020-08" db="EMBL/GenBank/DDBJ databases">
        <title>Genome sequencing and assembly of the red palm weevil Rhynchophorus ferrugineus.</title>
        <authorList>
            <person name="Dias G.B."/>
            <person name="Bergman C.M."/>
            <person name="Manee M."/>
        </authorList>
    </citation>
    <scope>NUCLEOTIDE SEQUENCE</scope>
    <source>
        <strain evidence="2">AA-2017</strain>
        <tissue evidence="2">Whole larva</tissue>
    </source>
</reference>
<dbReference type="AlphaFoldDB" id="A0A834HK91"/>